<feature type="signal peptide" evidence="1">
    <location>
        <begin position="1"/>
        <end position="20"/>
    </location>
</feature>
<evidence type="ECO:0000313" key="4">
    <source>
        <dbReference type="EMBL" id="QDU54366.1"/>
    </source>
</evidence>
<dbReference type="InterPro" id="IPR058625">
    <property type="entry name" value="MdtA-like_BSH"/>
</dbReference>
<dbReference type="PANTHER" id="PTHR30469:SF15">
    <property type="entry name" value="HLYD FAMILY OF SECRETION PROTEINS"/>
    <property type="match status" value="1"/>
</dbReference>
<dbReference type="Gene3D" id="2.40.50.100">
    <property type="match status" value="2"/>
</dbReference>
<keyword evidence="5" id="KW-1185">Reference proteome</keyword>
<dbReference type="PANTHER" id="PTHR30469">
    <property type="entry name" value="MULTIDRUG RESISTANCE PROTEIN MDTA"/>
    <property type="match status" value="1"/>
</dbReference>
<organism evidence="4 5">
    <name type="scientific">Aeoliella mucimassa</name>
    <dbReference type="NCBI Taxonomy" id="2527972"/>
    <lineage>
        <taxon>Bacteria</taxon>
        <taxon>Pseudomonadati</taxon>
        <taxon>Planctomycetota</taxon>
        <taxon>Planctomycetia</taxon>
        <taxon>Pirellulales</taxon>
        <taxon>Lacipirellulaceae</taxon>
        <taxon>Aeoliella</taxon>
    </lineage>
</organism>
<feature type="chain" id="PRO_5021967490" evidence="1">
    <location>
        <begin position="21"/>
        <end position="287"/>
    </location>
</feature>
<keyword evidence="1" id="KW-0732">Signal</keyword>
<dbReference type="Gene3D" id="2.40.30.170">
    <property type="match status" value="1"/>
</dbReference>
<dbReference type="AlphaFoldDB" id="A0A518AI09"/>
<dbReference type="GO" id="GO:0015562">
    <property type="term" value="F:efflux transmembrane transporter activity"/>
    <property type="evidence" value="ECO:0007669"/>
    <property type="project" value="TreeGrafter"/>
</dbReference>
<accession>A0A518AI09</accession>
<evidence type="ECO:0000256" key="1">
    <source>
        <dbReference type="SAM" id="SignalP"/>
    </source>
</evidence>
<feature type="domain" description="Multidrug resistance protein MdtA-like barrel-sandwich hybrid" evidence="2">
    <location>
        <begin position="38"/>
        <end position="205"/>
    </location>
</feature>
<dbReference type="Proteomes" id="UP000315750">
    <property type="component" value="Chromosome"/>
</dbReference>
<protein>
    <submittedName>
        <fullName evidence="4">Multidrug resistance protein MdtN</fullName>
    </submittedName>
</protein>
<dbReference type="Pfam" id="PF25917">
    <property type="entry name" value="BSH_RND"/>
    <property type="match status" value="1"/>
</dbReference>
<gene>
    <name evidence="4" type="ORF">Pan181_05470</name>
</gene>
<evidence type="ECO:0000313" key="5">
    <source>
        <dbReference type="Proteomes" id="UP000315750"/>
    </source>
</evidence>
<reference evidence="4 5" key="1">
    <citation type="submission" date="2019-02" db="EMBL/GenBank/DDBJ databases">
        <title>Deep-cultivation of Planctomycetes and their phenomic and genomic characterization uncovers novel biology.</title>
        <authorList>
            <person name="Wiegand S."/>
            <person name="Jogler M."/>
            <person name="Boedeker C."/>
            <person name="Pinto D."/>
            <person name="Vollmers J."/>
            <person name="Rivas-Marin E."/>
            <person name="Kohn T."/>
            <person name="Peeters S.H."/>
            <person name="Heuer A."/>
            <person name="Rast P."/>
            <person name="Oberbeckmann S."/>
            <person name="Bunk B."/>
            <person name="Jeske O."/>
            <person name="Meyerdierks A."/>
            <person name="Storesund J.E."/>
            <person name="Kallscheuer N."/>
            <person name="Luecker S."/>
            <person name="Lage O.M."/>
            <person name="Pohl T."/>
            <person name="Merkel B.J."/>
            <person name="Hornburger P."/>
            <person name="Mueller R.-W."/>
            <person name="Bruemmer F."/>
            <person name="Labrenz M."/>
            <person name="Spormann A.M."/>
            <person name="Op den Camp H."/>
            <person name="Overmann J."/>
            <person name="Amann R."/>
            <person name="Jetten M.S.M."/>
            <person name="Mascher T."/>
            <person name="Medema M.H."/>
            <person name="Devos D.P."/>
            <person name="Kaster A.-K."/>
            <person name="Ovreas L."/>
            <person name="Rohde M."/>
            <person name="Galperin M.Y."/>
            <person name="Jogler C."/>
        </authorList>
    </citation>
    <scope>NUCLEOTIDE SEQUENCE [LARGE SCALE GENOMIC DNA]</scope>
    <source>
        <strain evidence="4 5">Pan181</strain>
    </source>
</reference>
<evidence type="ECO:0000259" key="2">
    <source>
        <dbReference type="Pfam" id="PF25917"/>
    </source>
</evidence>
<name>A0A518AI09_9BACT</name>
<dbReference type="EMBL" id="CP036278">
    <property type="protein sequence ID" value="QDU54366.1"/>
    <property type="molecule type" value="Genomic_DNA"/>
</dbReference>
<dbReference type="SUPFAM" id="SSF111369">
    <property type="entry name" value="HlyD-like secretion proteins"/>
    <property type="match status" value="1"/>
</dbReference>
<dbReference type="OrthoDB" id="259511at2"/>
<dbReference type="KEGG" id="amuc:Pan181_05470"/>
<dbReference type="RefSeq" id="WP_145245355.1">
    <property type="nucleotide sequence ID" value="NZ_CP036278.1"/>
</dbReference>
<evidence type="ECO:0000259" key="3">
    <source>
        <dbReference type="Pfam" id="PF25954"/>
    </source>
</evidence>
<feature type="domain" description="CusB-like beta-barrel" evidence="3">
    <location>
        <begin position="223"/>
        <end position="283"/>
    </location>
</feature>
<dbReference type="Pfam" id="PF25954">
    <property type="entry name" value="Beta-barrel_RND_2"/>
    <property type="match status" value="1"/>
</dbReference>
<sequence length="287" mass="30922" precursor="true">MKHYLLTFCLLTCSALSATATEPIVVESAVLQLIDHADLAAGESGLLVELNASEGKTFAKGDVIARIDDTDARIAEQAAEAELALAKAKAENDVAIRTAAAAQRVAEAELARSEESIAKFAKSVSQSQMDIERLNVDKLKLEVEAGKHELHLARLSQTVAQRKLEAARLEIERRRVLAPIAGVAVDIEASVGEWVEPGQKLVRVVSTHRLKAEGFVAADQAAQGLDGWQAEIELADGSRVTGGVVFVSPEIDPINKQVRLWAEVENSEGRLRPGQTVSMQLQPPVDR</sequence>
<dbReference type="InterPro" id="IPR058792">
    <property type="entry name" value="Beta-barrel_RND_2"/>
</dbReference>
<proteinExistence type="predicted"/>
<dbReference type="GO" id="GO:1990281">
    <property type="term" value="C:efflux pump complex"/>
    <property type="evidence" value="ECO:0007669"/>
    <property type="project" value="TreeGrafter"/>
</dbReference>